<reference evidence="1 2" key="1">
    <citation type="journal article" date="2019" name="Int. J. Syst. Evol. Microbiol.">
        <title>Lactobacillus salitolerans sp. nov., a novel lactic acid bacterium isolated from spent mushroom substrates.</title>
        <authorList>
            <person name="Tohno M."/>
            <person name="Tanizawa Y."/>
            <person name="Kojima Y."/>
            <person name="Sakamoto M."/>
            <person name="Nakamura Y."/>
            <person name="Ohkuma M."/>
            <person name="Kobayashi H."/>
        </authorList>
    </citation>
    <scope>NUCLEOTIDE SEQUENCE [LARGE SCALE GENOMIC DNA]</scope>
    <source>
        <strain evidence="1 2">YK43</strain>
    </source>
</reference>
<evidence type="ECO:0000313" key="1">
    <source>
        <dbReference type="EMBL" id="GBG95208.1"/>
    </source>
</evidence>
<keyword evidence="2" id="KW-1185">Reference proteome</keyword>
<protein>
    <submittedName>
        <fullName evidence="1">Uncharacterized protein</fullName>
    </submittedName>
</protein>
<proteinExistence type="predicted"/>
<name>A0A401IUN3_9LACO</name>
<dbReference type="Proteomes" id="UP000286848">
    <property type="component" value="Unassembled WGS sequence"/>
</dbReference>
<dbReference type="RefSeq" id="WP_124977313.1">
    <property type="nucleotide sequence ID" value="NZ_BFFP01000028.1"/>
</dbReference>
<comment type="caution">
    <text evidence="1">The sequence shown here is derived from an EMBL/GenBank/DDBJ whole genome shotgun (WGS) entry which is preliminary data.</text>
</comment>
<evidence type="ECO:0000313" key="2">
    <source>
        <dbReference type="Proteomes" id="UP000286848"/>
    </source>
</evidence>
<dbReference type="EMBL" id="BFFP01000028">
    <property type="protein sequence ID" value="GBG95208.1"/>
    <property type="molecule type" value="Genomic_DNA"/>
</dbReference>
<gene>
    <name evidence="1" type="ORF">LFYK43_16670</name>
</gene>
<dbReference type="AlphaFoldDB" id="A0A401IUN3"/>
<organism evidence="1 2">
    <name type="scientific">Ligilactobacillus salitolerans</name>
    <dbReference type="NCBI Taxonomy" id="1808352"/>
    <lineage>
        <taxon>Bacteria</taxon>
        <taxon>Bacillati</taxon>
        <taxon>Bacillota</taxon>
        <taxon>Bacilli</taxon>
        <taxon>Lactobacillales</taxon>
        <taxon>Lactobacillaceae</taxon>
        <taxon>Ligilactobacillus</taxon>
    </lineage>
</organism>
<accession>A0A401IUN3</accession>
<sequence length="259" mass="30724">MTKYYRGRTQEQWDWLIDKLGIDFMWDVRNEPEIVYYDEEDDDLEEDYGLYIGPTETKEIIEVSELMEDEKMENEDYVTIKDEDLEEVHWETNYGRTSFIYHDKNGEKYAHEQFLPASLSIPKSPLYPKVRMTTAEKAEFDKLDKEMSLYNALTEIQDTCGALYERIYDHTNASTPEFELEFARAWADPSLIEVLPEPRWNVKVYKLEHEEMFYFKQYGGTLGWGAEPDDDDPDCQFTAAEFKQYGLDGDLFEKVEVQE</sequence>
<dbReference type="OrthoDB" id="2301693at2"/>